<dbReference type="PROSITE" id="PS51821">
    <property type="entry name" value="VELVET"/>
    <property type="match status" value="1"/>
</dbReference>
<dbReference type="OrthoDB" id="5599552at2759"/>
<evidence type="ECO:0000256" key="1">
    <source>
        <dbReference type="ARBA" id="ARBA00004123"/>
    </source>
</evidence>
<dbReference type="Gene3D" id="2.60.40.3960">
    <property type="entry name" value="Velvet domain"/>
    <property type="match status" value="1"/>
</dbReference>
<evidence type="ECO:0000313" key="6">
    <source>
        <dbReference type="EMBL" id="ORX83649.1"/>
    </source>
</evidence>
<dbReference type="InParanoid" id="A0A1Y1XD34"/>
<dbReference type="PANTHER" id="PTHR33572:SF3">
    <property type="entry name" value="VELVET COMPLEX SUBUNIT B"/>
    <property type="match status" value="1"/>
</dbReference>
<protein>
    <recommendedName>
        <fullName evidence="5">Velvet domain-containing protein</fullName>
    </recommendedName>
</protein>
<evidence type="ECO:0000313" key="7">
    <source>
        <dbReference type="Proteomes" id="UP000193498"/>
    </source>
</evidence>
<comment type="subcellular location">
    <subcellularLocation>
        <location evidence="1">Nucleus</location>
    </subcellularLocation>
</comment>
<gene>
    <name evidence="6" type="ORF">K493DRAFT_156774</name>
</gene>
<reference evidence="6 7" key="1">
    <citation type="submission" date="2016-07" db="EMBL/GenBank/DDBJ databases">
        <title>Pervasive Adenine N6-methylation of Active Genes in Fungi.</title>
        <authorList>
            <consortium name="DOE Joint Genome Institute"/>
            <person name="Mondo S.J."/>
            <person name="Dannebaum R.O."/>
            <person name="Kuo R.C."/>
            <person name="Labutti K."/>
            <person name="Haridas S."/>
            <person name="Kuo A."/>
            <person name="Salamov A."/>
            <person name="Ahrendt S.R."/>
            <person name="Lipzen A."/>
            <person name="Sullivan W."/>
            <person name="Andreopoulos W.B."/>
            <person name="Clum A."/>
            <person name="Lindquist E."/>
            <person name="Daum C."/>
            <person name="Ramamoorthy G.K."/>
            <person name="Gryganskyi A."/>
            <person name="Culley D."/>
            <person name="Magnuson J.K."/>
            <person name="James T.Y."/>
            <person name="O'Malley M.A."/>
            <person name="Stajich J.E."/>
            <person name="Spatafora J.W."/>
            <person name="Visel A."/>
            <person name="Grigoriev I.V."/>
        </authorList>
    </citation>
    <scope>NUCLEOTIDE SEQUENCE [LARGE SCALE GENOMIC DNA]</scope>
    <source>
        <strain evidence="6 7">CBS 931.73</strain>
    </source>
</reference>
<dbReference type="InterPro" id="IPR037525">
    <property type="entry name" value="Velvet_dom"/>
</dbReference>
<keyword evidence="2" id="KW-0805">Transcription regulation</keyword>
<name>A0A1Y1XD34_9FUNG</name>
<proteinExistence type="predicted"/>
<organism evidence="6 7">
    <name type="scientific">Basidiobolus meristosporus CBS 931.73</name>
    <dbReference type="NCBI Taxonomy" id="1314790"/>
    <lineage>
        <taxon>Eukaryota</taxon>
        <taxon>Fungi</taxon>
        <taxon>Fungi incertae sedis</taxon>
        <taxon>Zoopagomycota</taxon>
        <taxon>Entomophthoromycotina</taxon>
        <taxon>Basidiobolomycetes</taxon>
        <taxon>Basidiobolales</taxon>
        <taxon>Basidiobolaceae</taxon>
        <taxon>Basidiobolus</taxon>
    </lineage>
</organism>
<keyword evidence="3" id="KW-0804">Transcription</keyword>
<dbReference type="EMBL" id="MCFE01000636">
    <property type="protein sequence ID" value="ORX83649.1"/>
    <property type="molecule type" value="Genomic_DNA"/>
</dbReference>
<keyword evidence="7" id="KW-1185">Reference proteome</keyword>
<evidence type="ECO:0000256" key="4">
    <source>
        <dbReference type="ARBA" id="ARBA00023242"/>
    </source>
</evidence>
<keyword evidence="4" id="KW-0539">Nucleus</keyword>
<dbReference type="InterPro" id="IPR021740">
    <property type="entry name" value="Velvet"/>
</dbReference>
<dbReference type="GO" id="GO:0005634">
    <property type="term" value="C:nucleus"/>
    <property type="evidence" value="ECO:0007669"/>
    <property type="project" value="UniProtKB-SubCell"/>
</dbReference>
<evidence type="ECO:0000256" key="3">
    <source>
        <dbReference type="ARBA" id="ARBA00023163"/>
    </source>
</evidence>
<dbReference type="Proteomes" id="UP000193498">
    <property type="component" value="Unassembled WGS sequence"/>
</dbReference>
<dbReference type="AlphaFoldDB" id="A0A1Y1XD34"/>
<evidence type="ECO:0000259" key="5">
    <source>
        <dbReference type="PROSITE" id="PS51821"/>
    </source>
</evidence>
<feature type="non-terminal residue" evidence="6">
    <location>
        <position position="192"/>
    </location>
</feature>
<comment type="caution">
    <text evidence="6">The sequence shown here is derived from an EMBL/GenBank/DDBJ whole genome shotgun (WGS) entry which is preliminary data.</text>
</comment>
<accession>A0A1Y1XD34</accession>
<dbReference type="STRING" id="1314790.A0A1Y1XD34"/>
<dbReference type="InterPro" id="IPR038491">
    <property type="entry name" value="Velvet_dom_sf"/>
</dbReference>
<evidence type="ECO:0000256" key="2">
    <source>
        <dbReference type="ARBA" id="ARBA00023015"/>
    </source>
</evidence>
<dbReference type="PANTHER" id="PTHR33572">
    <property type="entry name" value="SPORE DEVELOPMENT REGULATOR VOSA"/>
    <property type="match status" value="1"/>
</dbReference>
<dbReference type="Pfam" id="PF11754">
    <property type="entry name" value="Velvet"/>
    <property type="match status" value="1"/>
</dbReference>
<sequence length="192" mass="21271">MVTYALEVVQQPVRARLSGFGVRRCPLDPPPILKLTLRDAESDVDASHLVVHADLWSADTTKVRNLVINPASVPHEPASSSISVISLKSPVYARNLVGSLVSPSYQLLNLDDEQGIYFVFPDLSVRTEGQFVLKFVLSDLLRVREDLSAGILAHCYSKPFTIYTSREFPGVDKSTPLTNHFAKQGVQIPTRR</sequence>
<feature type="domain" description="Velvet" evidence="5">
    <location>
        <begin position="1"/>
        <end position="191"/>
    </location>
</feature>